<dbReference type="GO" id="GO:0008982">
    <property type="term" value="F:protein-N(PI)-phosphohistidine-sugar phosphotransferase activity"/>
    <property type="evidence" value="ECO:0007669"/>
    <property type="project" value="UniProtKB-UniRule"/>
</dbReference>
<dbReference type="GO" id="GO:1902815">
    <property type="term" value="P:N,N'-diacetylchitobiose import"/>
    <property type="evidence" value="ECO:0007669"/>
    <property type="project" value="TreeGrafter"/>
</dbReference>
<evidence type="ECO:0000256" key="9">
    <source>
        <dbReference type="SAM" id="Phobius"/>
    </source>
</evidence>
<dbReference type="Proteomes" id="UP000031672">
    <property type="component" value="Unassembled WGS sequence"/>
</dbReference>
<feature type="transmembrane region" description="Helical" evidence="9">
    <location>
        <begin position="391"/>
        <end position="408"/>
    </location>
</feature>
<keyword evidence="6 9" id="KW-1133">Transmembrane helix</keyword>
<dbReference type="STRING" id="1461322.OJ16_04810"/>
<evidence type="ECO:0000259" key="10">
    <source>
        <dbReference type="PROSITE" id="PS51105"/>
    </source>
</evidence>
<evidence type="ECO:0000256" key="5">
    <source>
        <dbReference type="ARBA" id="ARBA00022692"/>
    </source>
</evidence>
<dbReference type="GO" id="GO:0009401">
    <property type="term" value="P:phosphoenolpyruvate-dependent sugar phosphotransferase system"/>
    <property type="evidence" value="ECO:0007669"/>
    <property type="project" value="InterPro"/>
</dbReference>
<feature type="transmembrane region" description="Helical" evidence="9">
    <location>
        <begin position="140"/>
        <end position="157"/>
    </location>
</feature>
<dbReference type="PANTHER" id="PTHR33989">
    <property type="match status" value="1"/>
</dbReference>
<feature type="transmembrane region" description="Helical" evidence="9">
    <location>
        <begin position="178"/>
        <end position="198"/>
    </location>
</feature>
<dbReference type="InterPro" id="IPR004501">
    <property type="entry name" value="PTS_EIIC_3"/>
</dbReference>
<accession>A0A0C2NJS2</accession>
<comment type="caution">
    <text evidence="11">The sequence shown here is derived from an EMBL/GenBank/DDBJ whole genome shotgun (WGS) entry which is preliminary data.</text>
</comment>
<dbReference type="AlphaFoldDB" id="A0A0C2P2J2"/>
<dbReference type="OrthoDB" id="5843984at2"/>
<evidence type="ECO:0000313" key="12">
    <source>
        <dbReference type="Proteomes" id="UP000031672"/>
    </source>
</evidence>
<comment type="subcellular location">
    <subcellularLocation>
        <location evidence="1">Cell membrane</location>
        <topology evidence="1">Multi-pass membrane protein</topology>
    </subcellularLocation>
</comment>
<dbReference type="RefSeq" id="WP_040987967.1">
    <property type="nucleotide sequence ID" value="NZ_JBFRUC010000003.1"/>
</dbReference>
<keyword evidence="12" id="KW-1185">Reference proteome</keyword>
<dbReference type="InterPro" id="IPR051088">
    <property type="entry name" value="PTS_Sugar-EIIC/EIIB"/>
</dbReference>
<evidence type="ECO:0000256" key="1">
    <source>
        <dbReference type="ARBA" id="ARBA00004651"/>
    </source>
</evidence>
<feature type="transmembrane region" description="Helical" evidence="9">
    <location>
        <begin position="280"/>
        <end position="304"/>
    </location>
</feature>
<dbReference type="PIRSF" id="PIRSF006351">
    <property type="entry name" value="PTS_EIIC-Cellobiose"/>
    <property type="match status" value="1"/>
</dbReference>
<sequence length="447" mass="50068">MSLFASFEKLLSSILLPIAEKIDKQVHLSAVKKGMVVLTPILLLGSMAYPLKALKNVFSDSAAVQEWFINNTYLIDLLIKFSLGFIAIYTVIAIAYFLSEGYKIYTVGAIALSLFSYLILTTSVNPDGSLDIRFFDSKGLFTAIFVAIASVEIYRFFTERKLVIRMPEGVPDFVSSSFELITPTAFIAVLFISIRYFVADFTGGLLVPEILMEVLAPVVGSLDNLWVVWFVIMLRLLFWFFGIHSAVLSPILSPIFVQYLSENIAAKTLAEELPHFVTGGTFSAFVNFTGSGVTLGLVIAMMIAKTQRYRKVGQVSLVPSLFGINEPVLFGAPIILNPILFIPFVLGGSLIGIFPLVLMKYGFLAKPFFDPPYLPLFFEGYLTAFDWKTPFVQLVQIMASFCVYYPFFRIMDKQEMIREAEVQAEKEKKSVFSKKDDELLDELGLDF</sequence>
<evidence type="ECO:0000256" key="6">
    <source>
        <dbReference type="ARBA" id="ARBA00022989"/>
    </source>
</evidence>
<feature type="transmembrane region" description="Helical" evidence="9">
    <location>
        <begin position="77"/>
        <end position="97"/>
    </location>
</feature>
<dbReference type="EMBL" id="JTKH01000006">
    <property type="protein sequence ID" value="KII80627.1"/>
    <property type="molecule type" value="Genomic_DNA"/>
</dbReference>
<feature type="transmembrane region" description="Helical" evidence="9">
    <location>
        <begin position="210"/>
        <end position="229"/>
    </location>
</feature>
<feature type="transmembrane region" description="Helical" evidence="9">
    <location>
        <begin position="339"/>
        <end position="363"/>
    </location>
</feature>
<dbReference type="PANTHER" id="PTHR33989:SF4">
    <property type="entry name" value="PTS SYSTEM N,N'-DIACETYLCHITOBIOSE-SPECIFIC EIIC COMPONENT"/>
    <property type="match status" value="1"/>
</dbReference>
<evidence type="ECO:0000256" key="2">
    <source>
        <dbReference type="ARBA" id="ARBA00022448"/>
    </source>
</evidence>
<gene>
    <name evidence="11" type="ORF">OJ16_04810</name>
</gene>
<keyword evidence="2 8" id="KW-0813">Transport</keyword>
<evidence type="ECO:0000256" key="3">
    <source>
        <dbReference type="ARBA" id="ARBA00022475"/>
    </source>
</evidence>
<feature type="transmembrane region" description="Helical" evidence="9">
    <location>
        <begin position="236"/>
        <end position="260"/>
    </location>
</feature>
<keyword evidence="3 8" id="KW-1003">Cell membrane</keyword>
<dbReference type="InterPro" id="IPR003352">
    <property type="entry name" value="PTS_EIIC"/>
</dbReference>
<name>A0A0C2P2J2_9VIBR</name>
<organism evidence="11 12">
    <name type="scientific">Vibrio renipiscarius</name>
    <dbReference type="NCBI Taxonomy" id="1461322"/>
    <lineage>
        <taxon>Bacteria</taxon>
        <taxon>Pseudomonadati</taxon>
        <taxon>Pseudomonadota</taxon>
        <taxon>Gammaproteobacteria</taxon>
        <taxon>Vibrionales</taxon>
        <taxon>Vibrionaceae</taxon>
        <taxon>Vibrio</taxon>
    </lineage>
</organism>
<dbReference type="InterPro" id="IPR004796">
    <property type="entry name" value="PTS_IIC_cello"/>
</dbReference>
<feature type="domain" description="PTS EIIC type-3" evidence="10">
    <location>
        <begin position="11"/>
        <end position="407"/>
    </location>
</feature>
<keyword evidence="4 8" id="KW-0762">Sugar transport</keyword>
<feature type="transmembrane region" description="Helical" evidence="9">
    <location>
        <begin position="34"/>
        <end position="51"/>
    </location>
</feature>
<evidence type="ECO:0000313" key="11">
    <source>
        <dbReference type="EMBL" id="KII80627.1"/>
    </source>
</evidence>
<dbReference type="PROSITE" id="PS51105">
    <property type="entry name" value="PTS_EIIC_TYPE_3"/>
    <property type="match status" value="1"/>
</dbReference>
<keyword evidence="7 8" id="KW-0472">Membrane</keyword>
<evidence type="ECO:0000256" key="8">
    <source>
        <dbReference type="PIRNR" id="PIRNR006351"/>
    </source>
</evidence>
<feature type="transmembrane region" description="Helical" evidence="9">
    <location>
        <begin position="104"/>
        <end position="120"/>
    </location>
</feature>
<dbReference type="NCBIfam" id="TIGR00410">
    <property type="entry name" value="lacE"/>
    <property type="match status" value="1"/>
</dbReference>
<protein>
    <recommendedName>
        <fullName evidence="8">Permease IIC component</fullName>
    </recommendedName>
</protein>
<keyword evidence="5 9" id="KW-0812">Transmembrane</keyword>
<evidence type="ECO:0000256" key="7">
    <source>
        <dbReference type="ARBA" id="ARBA00023136"/>
    </source>
</evidence>
<dbReference type="GO" id="GO:0005886">
    <property type="term" value="C:plasma membrane"/>
    <property type="evidence" value="ECO:0007669"/>
    <property type="project" value="UniProtKB-SubCell"/>
</dbReference>
<reference evidence="11 12" key="1">
    <citation type="submission" date="2014-11" db="EMBL/GenBank/DDBJ databases">
        <title>Draft Genome Sequence of Vibrio piscirenalis strains CECT 8603T and CECT 8604, two marine Gammaproteobacterium isolated from cultured gilthead sea bream (Sparus aurata).</title>
        <authorList>
            <person name="Arahal D.R."/>
            <person name="Rodrigo-Torres L."/>
            <person name="Lucena T."/>
            <person name="Pujalte M.J."/>
        </authorList>
    </citation>
    <scope>NUCLEOTIDE SEQUENCE [LARGE SCALE GENOMIC DNA]</scope>
    <source>
        <strain evidence="11 12">DCR 1-4-2</strain>
    </source>
</reference>
<dbReference type="Pfam" id="PF02378">
    <property type="entry name" value="PTS_EIIC"/>
    <property type="match status" value="1"/>
</dbReference>
<proteinExistence type="predicted"/>
<evidence type="ECO:0000256" key="4">
    <source>
        <dbReference type="ARBA" id="ARBA00022597"/>
    </source>
</evidence>
<accession>A0A0C2P2J2</accession>
<comment type="function">
    <text evidence="8">The phosphoenolpyruvate-dependent sugar phosphotransferase system (PTS), a major carbohydrate active -transport system, catalyzes the phosphorylation of incoming sugar substrates concomitant with their translocation across the cell membrane.</text>
</comment>